<dbReference type="Proteomes" id="UP000179047">
    <property type="component" value="Unassembled WGS sequence"/>
</dbReference>
<evidence type="ECO:0000313" key="3">
    <source>
        <dbReference type="Proteomes" id="UP000179047"/>
    </source>
</evidence>
<proteinExistence type="predicted"/>
<comment type="caution">
    <text evidence="2">The sequence shown here is derived from an EMBL/GenBank/DDBJ whole genome shotgun (WGS) entry which is preliminary data.</text>
</comment>
<dbReference type="SUPFAM" id="SSF53448">
    <property type="entry name" value="Nucleotide-diphospho-sugar transferases"/>
    <property type="match status" value="1"/>
</dbReference>
<sequence length="239" mass="27392">MRTLSVIIPVYNEQKTIREVIRRVMAVAVEGFQKEIIVIDDGSTDGTKEEIKDQISKIKNIKLLEQPANRGKGAALRRGFAEATGDIVIIQDADFEYDPKDYLQLLEPITNGHADVVFGSRFISDRPRRVLYYHHYLANMLITFLSNLFSNLNLSDVETCYKVFSRNALRTILPHLVSNRFGIEIELTAEVAAHHLRVFEVGISYNGRTYEEGKKITWRDGAAALWHIVQYNIFRRHAV</sequence>
<dbReference type="PANTHER" id="PTHR48090:SF7">
    <property type="entry name" value="RFBJ PROTEIN"/>
    <property type="match status" value="1"/>
</dbReference>
<dbReference type="InterPro" id="IPR050256">
    <property type="entry name" value="Glycosyltransferase_2"/>
</dbReference>
<evidence type="ECO:0000259" key="1">
    <source>
        <dbReference type="Pfam" id="PF00535"/>
    </source>
</evidence>
<dbReference type="EMBL" id="MGKP01000018">
    <property type="protein sequence ID" value="OGN28362.1"/>
    <property type="molecule type" value="Genomic_DNA"/>
</dbReference>
<dbReference type="InterPro" id="IPR029044">
    <property type="entry name" value="Nucleotide-diphossugar_trans"/>
</dbReference>
<name>A0A1F8GSF8_9BACT</name>
<protein>
    <submittedName>
        <fullName evidence="2">Glycosyl transferase</fullName>
    </submittedName>
</protein>
<keyword evidence="2" id="KW-0808">Transferase</keyword>
<dbReference type="Gene3D" id="3.90.550.10">
    <property type="entry name" value="Spore Coat Polysaccharide Biosynthesis Protein SpsA, Chain A"/>
    <property type="match status" value="1"/>
</dbReference>
<organism evidence="2 3">
    <name type="scientific">Candidatus Yanofskybacteria bacterium RIFCSPLOWO2_01_FULL_49_25</name>
    <dbReference type="NCBI Taxonomy" id="1802701"/>
    <lineage>
        <taxon>Bacteria</taxon>
        <taxon>Candidatus Yanofskyibacteriota</taxon>
    </lineage>
</organism>
<dbReference type="CDD" id="cd04179">
    <property type="entry name" value="DPM_DPG-synthase_like"/>
    <property type="match status" value="1"/>
</dbReference>
<dbReference type="InterPro" id="IPR001173">
    <property type="entry name" value="Glyco_trans_2-like"/>
</dbReference>
<dbReference type="Pfam" id="PF00535">
    <property type="entry name" value="Glycos_transf_2"/>
    <property type="match status" value="1"/>
</dbReference>
<gene>
    <name evidence="2" type="ORF">A3A33_05075</name>
</gene>
<accession>A0A1F8GSF8</accession>
<dbReference type="GO" id="GO:0016740">
    <property type="term" value="F:transferase activity"/>
    <property type="evidence" value="ECO:0007669"/>
    <property type="project" value="UniProtKB-KW"/>
</dbReference>
<dbReference type="AlphaFoldDB" id="A0A1F8GSF8"/>
<evidence type="ECO:0000313" key="2">
    <source>
        <dbReference type="EMBL" id="OGN28362.1"/>
    </source>
</evidence>
<reference evidence="2 3" key="1">
    <citation type="journal article" date="2016" name="Nat. Commun.">
        <title>Thousands of microbial genomes shed light on interconnected biogeochemical processes in an aquifer system.</title>
        <authorList>
            <person name="Anantharaman K."/>
            <person name="Brown C.T."/>
            <person name="Hug L.A."/>
            <person name="Sharon I."/>
            <person name="Castelle C.J."/>
            <person name="Probst A.J."/>
            <person name="Thomas B.C."/>
            <person name="Singh A."/>
            <person name="Wilkins M.J."/>
            <person name="Karaoz U."/>
            <person name="Brodie E.L."/>
            <person name="Williams K.H."/>
            <person name="Hubbard S.S."/>
            <person name="Banfield J.F."/>
        </authorList>
    </citation>
    <scope>NUCLEOTIDE SEQUENCE [LARGE SCALE GENOMIC DNA]</scope>
</reference>
<dbReference type="PANTHER" id="PTHR48090">
    <property type="entry name" value="UNDECAPRENYL-PHOSPHATE 4-DEOXY-4-FORMAMIDO-L-ARABINOSE TRANSFERASE-RELATED"/>
    <property type="match status" value="1"/>
</dbReference>
<feature type="domain" description="Glycosyltransferase 2-like" evidence="1">
    <location>
        <begin position="5"/>
        <end position="172"/>
    </location>
</feature>
<dbReference type="STRING" id="1802701.A3A33_05075"/>